<dbReference type="PATRIC" id="fig|1125725.3.peg.1470"/>
<evidence type="ECO:0000256" key="1">
    <source>
        <dbReference type="ARBA" id="ARBA00023015"/>
    </source>
</evidence>
<dbReference type="InterPro" id="IPR036390">
    <property type="entry name" value="WH_DNA-bd_sf"/>
</dbReference>
<dbReference type="Pfam" id="PF00392">
    <property type="entry name" value="GntR"/>
    <property type="match status" value="1"/>
</dbReference>
<gene>
    <name evidence="6" type="ORF">HMPREF0860_2260</name>
    <name evidence="5" type="ORF">HMPREF1325_1035</name>
</gene>
<dbReference type="SMART" id="SM00345">
    <property type="entry name" value="HTH_GNTR"/>
    <property type="match status" value="1"/>
</dbReference>
<dbReference type="Proteomes" id="UP000016646">
    <property type="component" value="Unassembled WGS sequence"/>
</dbReference>
<evidence type="ECO:0000313" key="8">
    <source>
        <dbReference type="Proteomes" id="UP000016646"/>
    </source>
</evidence>
<dbReference type="InterPro" id="IPR000524">
    <property type="entry name" value="Tscrpt_reg_HTH_GntR"/>
</dbReference>
<dbReference type="CDD" id="cd07377">
    <property type="entry name" value="WHTH_GntR"/>
    <property type="match status" value="1"/>
</dbReference>
<dbReference type="Gene3D" id="1.10.10.10">
    <property type="entry name" value="Winged helix-like DNA-binding domain superfamily/Winged helix DNA-binding domain"/>
    <property type="match status" value="1"/>
</dbReference>
<dbReference type="PANTHER" id="PTHR43537">
    <property type="entry name" value="TRANSCRIPTIONAL REGULATOR, GNTR FAMILY"/>
    <property type="match status" value="1"/>
</dbReference>
<dbReference type="SUPFAM" id="SSF46785">
    <property type="entry name" value="Winged helix' DNA-binding domain"/>
    <property type="match status" value="1"/>
</dbReference>
<dbReference type="GO" id="GO:0003677">
    <property type="term" value="F:DNA binding"/>
    <property type="evidence" value="ECO:0007669"/>
    <property type="project" value="UniProtKB-KW"/>
</dbReference>
<dbReference type="eggNOG" id="COG2186">
    <property type="taxonomic scope" value="Bacteria"/>
</dbReference>
<evidence type="ECO:0000259" key="4">
    <source>
        <dbReference type="PROSITE" id="PS50949"/>
    </source>
</evidence>
<keyword evidence="3" id="KW-0804">Transcription</keyword>
<dbReference type="Proteomes" id="UP000016412">
    <property type="component" value="Unassembled WGS sequence"/>
</dbReference>
<sequence length="243" mass="28240">MTRRRLSDDIYHDLEQKIMTGEYHIGDKFPAERKLAEFYNTSRIPVREAIKLLAIRGFIKTTRGSGTVIISQGDGSFDMDGIERERKLDSERLLLESIRMRIVIESEAAREAALNRTSDDIKEIQNALFDSINEIRKLKLKKANSFFESDLRFHRSIVNASYNDFLKQCYETLSYSISAHQFWSLKYTTPRDEVVTYHTQIYESVLDGNEGKAYAAMKNHLKRVEMLLSQKASDDRQPQIEDI</sequence>
<evidence type="ECO:0000313" key="7">
    <source>
        <dbReference type="Proteomes" id="UP000016412"/>
    </source>
</evidence>
<organism evidence="5 7">
    <name type="scientific">Treponema socranskii subsp. socranskii VPI DR56BR1116 = ATCC 35536</name>
    <dbReference type="NCBI Taxonomy" id="1125725"/>
    <lineage>
        <taxon>Bacteria</taxon>
        <taxon>Pseudomonadati</taxon>
        <taxon>Spirochaetota</taxon>
        <taxon>Spirochaetia</taxon>
        <taxon>Spirochaetales</taxon>
        <taxon>Treponemataceae</taxon>
        <taxon>Treponema</taxon>
    </lineage>
</organism>
<dbReference type="EMBL" id="AVQI01000042">
    <property type="protein sequence ID" value="ERK03171.1"/>
    <property type="molecule type" value="Genomic_DNA"/>
</dbReference>
<comment type="caution">
    <text evidence="5">The sequence shown here is derived from an EMBL/GenBank/DDBJ whole genome shotgun (WGS) entry which is preliminary data.</text>
</comment>
<evidence type="ECO:0000256" key="2">
    <source>
        <dbReference type="ARBA" id="ARBA00023125"/>
    </source>
</evidence>
<dbReference type="SUPFAM" id="SSF48008">
    <property type="entry name" value="GntR ligand-binding domain-like"/>
    <property type="match status" value="1"/>
</dbReference>
<dbReference type="SMART" id="SM00895">
    <property type="entry name" value="FCD"/>
    <property type="match status" value="1"/>
</dbReference>
<proteinExistence type="predicted"/>
<dbReference type="Pfam" id="PF07729">
    <property type="entry name" value="FCD"/>
    <property type="match status" value="1"/>
</dbReference>
<dbReference type="OrthoDB" id="369590at2"/>
<dbReference type="PRINTS" id="PR00035">
    <property type="entry name" value="HTHGNTR"/>
</dbReference>
<dbReference type="InterPro" id="IPR011711">
    <property type="entry name" value="GntR_C"/>
</dbReference>
<dbReference type="InterPro" id="IPR036388">
    <property type="entry name" value="WH-like_DNA-bd_sf"/>
</dbReference>
<dbReference type="GO" id="GO:0003700">
    <property type="term" value="F:DNA-binding transcription factor activity"/>
    <property type="evidence" value="ECO:0007669"/>
    <property type="project" value="InterPro"/>
</dbReference>
<evidence type="ECO:0000313" key="6">
    <source>
        <dbReference type="EMBL" id="ERK03171.1"/>
    </source>
</evidence>
<accession>U1GRK8</accession>
<keyword evidence="2" id="KW-0238">DNA-binding</keyword>
<dbReference type="STRING" id="1125725.HMPREF1325_1035"/>
<dbReference type="InterPro" id="IPR008920">
    <property type="entry name" value="TF_FadR/GntR_C"/>
</dbReference>
<dbReference type="PANTHER" id="PTHR43537:SF5">
    <property type="entry name" value="UXU OPERON TRANSCRIPTIONAL REGULATOR"/>
    <property type="match status" value="1"/>
</dbReference>
<dbReference type="RefSeq" id="WP_021330476.1">
    <property type="nucleotide sequence ID" value="NZ_AUZJ01000039.1"/>
</dbReference>
<feature type="domain" description="HTH gntR-type" evidence="4">
    <location>
        <begin position="4"/>
        <end position="72"/>
    </location>
</feature>
<dbReference type="PROSITE" id="PS50949">
    <property type="entry name" value="HTH_GNTR"/>
    <property type="match status" value="1"/>
</dbReference>
<keyword evidence="8" id="KW-1185">Reference proteome</keyword>
<evidence type="ECO:0000313" key="5">
    <source>
        <dbReference type="EMBL" id="ERF60605.1"/>
    </source>
</evidence>
<name>U1GRK8_TRESO</name>
<dbReference type="Gene3D" id="1.20.120.530">
    <property type="entry name" value="GntR ligand-binding domain-like"/>
    <property type="match status" value="1"/>
</dbReference>
<keyword evidence="1" id="KW-0805">Transcription regulation</keyword>
<dbReference type="EMBL" id="AUZJ01000039">
    <property type="protein sequence ID" value="ERF60605.1"/>
    <property type="molecule type" value="Genomic_DNA"/>
</dbReference>
<dbReference type="AlphaFoldDB" id="U1GRK8"/>
<evidence type="ECO:0000256" key="3">
    <source>
        <dbReference type="ARBA" id="ARBA00023163"/>
    </source>
</evidence>
<reference evidence="7 8" key="1">
    <citation type="submission" date="2013-08" db="EMBL/GenBank/DDBJ databases">
        <authorList>
            <person name="Durkin A.S."/>
            <person name="Haft D.R."/>
            <person name="McCorrison J."/>
            <person name="Torralba M."/>
            <person name="Gillis M."/>
            <person name="Haft D.H."/>
            <person name="Methe B."/>
            <person name="Sutton G."/>
            <person name="Nelson K.E."/>
        </authorList>
    </citation>
    <scope>NUCLEOTIDE SEQUENCE [LARGE SCALE GENOMIC DNA]</scope>
    <source>
        <strain evidence="6 8">ATCC 35536</strain>
        <strain evidence="5 7">VPI DR56BR1116</strain>
    </source>
</reference>
<protein>
    <submittedName>
        <fullName evidence="5">FCD domain protein</fullName>
    </submittedName>
</protein>